<comment type="caution">
    <text evidence="1">The sequence shown here is derived from an EMBL/GenBank/DDBJ whole genome shotgun (WGS) entry which is preliminary data.</text>
</comment>
<organism evidence="1 2">
    <name type="scientific">Stephanodiscus triporus</name>
    <dbReference type="NCBI Taxonomy" id="2934178"/>
    <lineage>
        <taxon>Eukaryota</taxon>
        <taxon>Sar</taxon>
        <taxon>Stramenopiles</taxon>
        <taxon>Ochrophyta</taxon>
        <taxon>Bacillariophyta</taxon>
        <taxon>Coscinodiscophyceae</taxon>
        <taxon>Thalassiosirophycidae</taxon>
        <taxon>Stephanodiscales</taxon>
        <taxon>Stephanodiscaceae</taxon>
        <taxon>Stephanodiscus</taxon>
    </lineage>
</organism>
<evidence type="ECO:0000313" key="2">
    <source>
        <dbReference type="Proteomes" id="UP001530315"/>
    </source>
</evidence>
<dbReference type="EMBL" id="JALLAZ020000279">
    <property type="protein sequence ID" value="KAL3798874.1"/>
    <property type="molecule type" value="Genomic_DNA"/>
</dbReference>
<evidence type="ECO:0000313" key="1">
    <source>
        <dbReference type="EMBL" id="KAL3798874.1"/>
    </source>
</evidence>
<dbReference type="AlphaFoldDB" id="A0ABD3QFQ6"/>
<dbReference type="PANTHER" id="PTHR43642">
    <property type="entry name" value="HYBRID SIGNAL TRANSDUCTION HISTIDINE KINASE G"/>
    <property type="match status" value="1"/>
</dbReference>
<dbReference type="InterPro" id="IPR011990">
    <property type="entry name" value="TPR-like_helical_dom_sf"/>
</dbReference>
<protein>
    <submittedName>
        <fullName evidence="1">Uncharacterized protein</fullName>
    </submittedName>
</protein>
<sequence length="636" mass="72180">MSLYSTIKEKVVNDRMFYRQVVKEGLDFREEAVSLIPESEKNQYRYDVGMASNSTIKEKVVDDSILYVVDQIKHGAAYLAGETPQVRIDIAKLFAVAVRNAVACSDYVTAYSYSTFALSLLPTDCWKDHYDLSLWLFMESAYASYSLGDVEKTQCISQEVIEQCRSLKDKLPAYYLLAVTKLTRENSKESYSICHEVLTQFGEDIPQAYYSKQIANMVEKTSAMVETIESDADLLDMKEMDEQNTLLMNFYGIMTTSAGFARPEMRLFLICRKIQLTMNTRSLCIESIMSFIQFAAVLCVGKKDIEGASRLGKVAVSCFNKRYHSVVKARLICVYYSHVAFHTEPLQSCADMLRFGFDAGMSAGENVVAFFNAVHHIKTALAAGARLPTLLDKVDYYLGMTTTYQNKIANIYLSIFRDTISTLIGKAGSTSSIHNCIDAPTGGPDPLLTTIYMHSAIKAYWQGHCEMCQFQVEKLQKIQVEKLRKSDFNPWHWEDIDSMMIEFISGLNSFRLLRMRKGKSYKISLVPKNAIKMLMTATSHSSWNFRNKVHLLEAEEFSFQNNHEEAMTSYAAAIRSACSSKFIHEQGLACELAGYHYKKNGDLSGARSFFEQAKECYTDWGSQMKVDRVTHELESF</sequence>
<proteinExistence type="predicted"/>
<dbReference type="PANTHER" id="PTHR43642:SF1">
    <property type="entry name" value="HYBRID SIGNAL TRANSDUCTION HISTIDINE KINASE G"/>
    <property type="match status" value="1"/>
</dbReference>
<gene>
    <name evidence="1" type="ORF">ACHAW5_004114</name>
</gene>
<dbReference type="Proteomes" id="UP001530315">
    <property type="component" value="Unassembled WGS sequence"/>
</dbReference>
<dbReference type="SUPFAM" id="SSF48452">
    <property type="entry name" value="TPR-like"/>
    <property type="match status" value="1"/>
</dbReference>
<keyword evidence="2" id="KW-1185">Reference proteome</keyword>
<accession>A0ABD3QFQ6</accession>
<name>A0ABD3QFQ6_9STRA</name>
<reference evidence="1 2" key="1">
    <citation type="submission" date="2024-10" db="EMBL/GenBank/DDBJ databases">
        <title>Updated reference genomes for cyclostephanoid diatoms.</title>
        <authorList>
            <person name="Roberts W.R."/>
            <person name="Alverson A.J."/>
        </authorList>
    </citation>
    <scope>NUCLEOTIDE SEQUENCE [LARGE SCALE GENOMIC DNA]</scope>
    <source>
        <strain evidence="1 2">AJA276-08</strain>
    </source>
</reference>
<dbReference type="InterPro" id="IPR053159">
    <property type="entry name" value="Hybrid_Histidine_Kinase"/>
</dbReference>